<evidence type="ECO:0000256" key="6">
    <source>
        <dbReference type="ARBA" id="ARBA00022771"/>
    </source>
</evidence>
<dbReference type="Pfam" id="PF02135">
    <property type="entry name" value="zf-TAZ"/>
    <property type="match status" value="2"/>
</dbReference>
<dbReference type="PANTHER" id="PTHR13808">
    <property type="entry name" value="CBP/P300-RELATED"/>
    <property type="match status" value="1"/>
</dbReference>
<keyword evidence="7" id="KW-0862">Zinc</keyword>
<dbReference type="PROSITE" id="PS01357">
    <property type="entry name" value="ZF_ZZ_1"/>
    <property type="match status" value="2"/>
</dbReference>
<dbReference type="PROSITE" id="PS01359">
    <property type="entry name" value="ZF_PHD_1"/>
    <property type="match status" value="1"/>
</dbReference>
<feature type="domain" description="ZZ-type" evidence="18">
    <location>
        <begin position="1468"/>
        <end position="1531"/>
    </location>
</feature>
<dbReference type="InterPro" id="IPR031162">
    <property type="entry name" value="CBP_P300_HAT"/>
</dbReference>
<comment type="subcellular location">
    <subcellularLocation>
        <location evidence="2">Nucleus</location>
    </subcellularLocation>
</comment>
<evidence type="ECO:0000256" key="3">
    <source>
        <dbReference type="ARBA" id="ARBA00013184"/>
    </source>
</evidence>
<dbReference type="InterPro" id="IPR000433">
    <property type="entry name" value="Znf_ZZ"/>
</dbReference>
<organism evidence="20 21">
    <name type="scientific">Arabidopsis suecica</name>
    <name type="common">Swedish thale-cress</name>
    <name type="synonym">Cardaminopsis suecica</name>
    <dbReference type="NCBI Taxonomy" id="45249"/>
    <lineage>
        <taxon>Eukaryota</taxon>
        <taxon>Viridiplantae</taxon>
        <taxon>Streptophyta</taxon>
        <taxon>Embryophyta</taxon>
        <taxon>Tracheophyta</taxon>
        <taxon>Spermatophyta</taxon>
        <taxon>Magnoliopsida</taxon>
        <taxon>eudicotyledons</taxon>
        <taxon>Gunneridae</taxon>
        <taxon>Pentapetalae</taxon>
        <taxon>rosids</taxon>
        <taxon>malvids</taxon>
        <taxon>Brassicales</taxon>
        <taxon>Brassicaceae</taxon>
        <taxon>Camelineae</taxon>
        <taxon>Arabidopsis</taxon>
    </lineage>
</organism>
<dbReference type="EC" id="2.3.1.48" evidence="3"/>
<dbReference type="PROSITE" id="PS50134">
    <property type="entry name" value="ZF_TAZ"/>
    <property type="match status" value="2"/>
</dbReference>
<dbReference type="CDD" id="cd15614">
    <property type="entry name" value="PHD_HAC_like"/>
    <property type="match status" value="1"/>
</dbReference>
<feature type="domain" description="TAZ-type" evidence="17">
    <location>
        <begin position="1651"/>
        <end position="1729"/>
    </location>
</feature>
<protein>
    <recommendedName>
        <fullName evidence="3">histone acetyltransferase</fullName>
        <ecNumber evidence="3">2.3.1.48</ecNumber>
    </recommendedName>
</protein>
<evidence type="ECO:0000256" key="13">
    <source>
        <dbReference type="ARBA" id="ARBA00023315"/>
    </source>
</evidence>
<evidence type="ECO:0000256" key="15">
    <source>
        <dbReference type="PROSITE-ProRule" id="PRU00228"/>
    </source>
</evidence>
<dbReference type="Proteomes" id="UP000694251">
    <property type="component" value="Chromosome 1"/>
</dbReference>
<keyword evidence="5" id="KW-0479">Metal-binding</keyword>
<dbReference type="EMBL" id="JAEFBJ010000001">
    <property type="protein sequence ID" value="KAG7657667.1"/>
    <property type="molecule type" value="Genomic_DNA"/>
</dbReference>
<feature type="compositionally biased region" description="Basic residues" evidence="16">
    <location>
        <begin position="815"/>
        <end position="826"/>
    </location>
</feature>
<feature type="domain" description="TAZ-type" evidence="17">
    <location>
        <begin position="709"/>
        <end position="788"/>
    </location>
</feature>
<evidence type="ECO:0000256" key="11">
    <source>
        <dbReference type="ARBA" id="ARBA00023163"/>
    </source>
</evidence>
<keyword evidence="10" id="KW-0010">Activator</keyword>
<keyword evidence="6 15" id="KW-0863">Zinc-finger</keyword>
<comment type="catalytic activity">
    <reaction evidence="14">
        <text>L-lysyl-[protein] + acetyl-CoA = N(6)-acetyl-L-lysyl-[protein] + CoA + H(+)</text>
        <dbReference type="Rhea" id="RHEA:45948"/>
        <dbReference type="Rhea" id="RHEA-COMP:9752"/>
        <dbReference type="Rhea" id="RHEA-COMP:10731"/>
        <dbReference type="ChEBI" id="CHEBI:15378"/>
        <dbReference type="ChEBI" id="CHEBI:29969"/>
        <dbReference type="ChEBI" id="CHEBI:57287"/>
        <dbReference type="ChEBI" id="CHEBI:57288"/>
        <dbReference type="ChEBI" id="CHEBI:61930"/>
        <dbReference type="EC" id="2.3.1.48"/>
    </reaction>
</comment>
<evidence type="ECO:0000256" key="16">
    <source>
        <dbReference type="SAM" id="MobiDB-lite"/>
    </source>
</evidence>
<comment type="function">
    <text evidence="1">Acetyltransferase enzyme. Acetylates histones, giving a specific tag for transcriptional activation.</text>
</comment>
<feature type="region of interest" description="Disordered" evidence="16">
    <location>
        <begin position="811"/>
        <end position="859"/>
    </location>
</feature>
<dbReference type="GO" id="GO:0005634">
    <property type="term" value="C:nucleus"/>
    <property type="evidence" value="ECO:0007669"/>
    <property type="project" value="UniProtKB-SubCell"/>
</dbReference>
<dbReference type="PANTHER" id="PTHR13808:SF1">
    <property type="entry name" value="HISTONE ACETYLTRANSFERASE"/>
    <property type="match status" value="1"/>
</dbReference>
<keyword evidence="4" id="KW-0808">Transferase</keyword>
<feature type="domain" description="ZZ-type" evidence="18">
    <location>
        <begin position="1588"/>
        <end position="1640"/>
    </location>
</feature>
<dbReference type="SMART" id="SM00551">
    <property type="entry name" value="ZnF_TAZ"/>
    <property type="match status" value="2"/>
</dbReference>
<feature type="domain" description="CBP/p300-type HAT" evidence="19">
    <location>
        <begin position="1149"/>
        <end position="1586"/>
    </location>
</feature>
<evidence type="ECO:0000256" key="12">
    <source>
        <dbReference type="ARBA" id="ARBA00023242"/>
    </source>
</evidence>
<feature type="compositionally biased region" description="Polar residues" evidence="16">
    <location>
        <begin position="635"/>
        <end position="658"/>
    </location>
</feature>
<dbReference type="SMART" id="SM00291">
    <property type="entry name" value="ZnF_ZZ"/>
    <property type="match status" value="2"/>
</dbReference>
<evidence type="ECO:0000313" key="20">
    <source>
        <dbReference type="EMBL" id="KAG7657667.1"/>
    </source>
</evidence>
<evidence type="ECO:0000256" key="9">
    <source>
        <dbReference type="ARBA" id="ARBA00023015"/>
    </source>
</evidence>
<evidence type="ECO:0000256" key="14">
    <source>
        <dbReference type="ARBA" id="ARBA00048017"/>
    </source>
</evidence>
<dbReference type="GO" id="GO:0008270">
    <property type="term" value="F:zinc ion binding"/>
    <property type="evidence" value="ECO:0007669"/>
    <property type="project" value="UniProtKB-KW"/>
</dbReference>
<evidence type="ECO:0000256" key="10">
    <source>
        <dbReference type="ARBA" id="ARBA00023159"/>
    </source>
</evidence>
<dbReference type="Pfam" id="PF00628">
    <property type="entry name" value="PHD"/>
    <property type="match status" value="1"/>
</dbReference>
<keyword evidence="13" id="KW-0012">Acyltransferase</keyword>
<keyword evidence="11" id="KW-0804">Transcription</keyword>
<dbReference type="FunFam" id="3.30.60.90:FF:000022">
    <property type="entry name" value="Histone acetyltransferase of the CBP family 12"/>
    <property type="match status" value="1"/>
</dbReference>
<dbReference type="GO" id="GO:0003713">
    <property type="term" value="F:transcription coactivator activity"/>
    <property type="evidence" value="ECO:0007669"/>
    <property type="project" value="TreeGrafter"/>
</dbReference>
<dbReference type="GO" id="GO:0045944">
    <property type="term" value="P:positive regulation of transcription by RNA polymerase II"/>
    <property type="evidence" value="ECO:0007669"/>
    <property type="project" value="TreeGrafter"/>
</dbReference>
<evidence type="ECO:0000259" key="17">
    <source>
        <dbReference type="PROSITE" id="PS50134"/>
    </source>
</evidence>
<dbReference type="Pfam" id="PF08214">
    <property type="entry name" value="HAT_KAT11"/>
    <property type="match status" value="1"/>
</dbReference>
<keyword evidence="21" id="KW-1185">Reference proteome</keyword>
<sequence>MSSVAVAMKVAVIGSGISGAVCASTLARNGVSVTIFDSGRGPGGRMSQRREIGEDGKELMFDHGAPFFCVSNSDAMALVHEWESRGFVSEWKQVFGSFDCASNKFLGIQQEGDAKKYVGVPGMNSISKALCNESGVKSMFGTGIAKMEWLEEEIPWLLTDSKGENLGRFDGVVASDKNIVSPRFTQVTGLPPPLDLSLVPELATKLQNIPVLPCFSLMLAFKEPLSSIPVKGLSFKNSEILSWAHCESTKPGRSTDSERWILHSTPDYANSVIAKTGLQKLSSETLNKISEEMFKEFQCSGLNSVAVSSSSSAPITVISPQQDANNFIKKRRTALRNRIYAIVRHKQKQHQIFLDKKNQQQQQRVDDATQRALLEKQDQQCIAATRMIEEELLKSSRSFEEYFDLRTFDARVRTILQQLGTMLSQRRAAAAAMNNGEAQCITSTRAVHTSISVSNSFQCGRSLVPINCTTATAGAFSIGPDMQTHHSTGANHQMVEVNRPNMNQITCGISSPLITGFNGNCVPVSANIPMTSQDLFNATHFSTLPQPFLQPPPDQSHMHRYSMSNVASFGQSNPYPCGVVMSSGSMAVAQNSIPWNNPNPMQGLDPTVTSYHSNLQPMQQTPLPKRQLHHPLWNTNFQSAPNNRDNLPQVSQQLSNHGSRQHRGQHSQNLYPGQLQNQDRLLPNLTQRAMALAAPVMHVPSKQVNEDCGQTSSNTVLRWIPFMFHARHCKAKKDKCASKFCFQARKIVKHIDCCKVPNCKYRYCLGTRMWLDHFKQCKSISCRTCVAVREYMEKNKYTIVPLRRAKCSSASSKCQPKKSSKSRQAYKKGGAEAPSVDADLQRSIKRPKLHRPSQNITPETKSISVTGCGVVCKPHSLMNMQEKDGLQSLKVEAMPMDIDVPGASEIPVTRELVKHVAEDTPKGNNCGGFAMDEKTSCLLAQGKSKCMNEMSAPKEENVKQSVEVVDASKMEISSLVELFTPEQVKEHIRSLRQWVGQSKTKAEKNKAMGCSMSVNSCQLCAVEWLVFEPVPIYCSPCGIRIKKNALHYSIAVGESRHYVCAPCYNEAREKLVFLDGTSIPKTRLQKKKNDEQVPEGWVQCDKCEAWQHIICALFNSRRNHGESTKYTCPSCYIQEVEQRERRPLPLSAVPGATNLPVTSLSKHLEERLFKKLKEERQERARLQGKTYEEVPGAESLTVRVVGSVDKVLEVKERFLELFREENYPSEFPYKSKAIFLFQKIENVEVCLFGMFVQEFGTDSGPPNERRVYLSYLDSVKYFRPEVRTVSGEALRTFVYHEILIGYLDYCKKRGFTSCYIWACPPLKGDDYILYCHPEIQKTPKTDKLREWYLAMLRKASKEDVVVECTNLYNHFFVQSGECRANVTAARLPYFDGDYWPSAAEDLLRQMNQEDDGETKLNRKGLTKKVISKRALKAVGQLDLSLNASKDRLMMQKLGETICPMKEDFIMVHLQHCCKHCTTLMVSGNRWVCNHCKNFQICDKCYEVEQNRINIERHLINQKEKHALFPVAIKDVPTKIEDKDNNLESEFFHNRQAFLNLCQGNNYQYDTLRRAKHSSMMILYHLHNPTAPAFATVCTICQQEVENSQGWHCEVCPGYDVCSACYSKDSINHSHKLTSRSSSTDSTVVQQNGQASQSYQVKLEKLKKLLVHAATCRSTQCQYQGCRKSKMLFRHCIDCTTGDCPICKGLWSLLKLHARNCRDSKCTVPKCSGLRAISRRKQQQADKRRRAAVMEMMRERAAEATRTG</sequence>
<dbReference type="PROSITE" id="PS51727">
    <property type="entry name" value="CBP_P300_HAT"/>
    <property type="match status" value="1"/>
</dbReference>
<dbReference type="OrthoDB" id="899at2759"/>
<dbReference type="SMART" id="SM01250">
    <property type="entry name" value="KAT11"/>
    <property type="match status" value="1"/>
</dbReference>
<feature type="region of interest" description="Disordered" evidence="16">
    <location>
        <begin position="635"/>
        <end position="669"/>
    </location>
</feature>
<accession>A0A8T2HER2</accession>
<keyword evidence="9" id="KW-0805">Transcription regulation</keyword>
<evidence type="ECO:0000256" key="1">
    <source>
        <dbReference type="ARBA" id="ARBA00002581"/>
    </source>
</evidence>
<evidence type="ECO:0000256" key="2">
    <source>
        <dbReference type="ARBA" id="ARBA00004123"/>
    </source>
</evidence>
<dbReference type="GO" id="GO:0004402">
    <property type="term" value="F:histone acetyltransferase activity"/>
    <property type="evidence" value="ECO:0007669"/>
    <property type="project" value="InterPro"/>
</dbReference>
<evidence type="ECO:0000259" key="19">
    <source>
        <dbReference type="PROSITE" id="PS51727"/>
    </source>
</evidence>
<evidence type="ECO:0000256" key="5">
    <source>
        <dbReference type="ARBA" id="ARBA00022723"/>
    </source>
</evidence>
<keyword evidence="12" id="KW-0539">Nucleus</keyword>
<dbReference type="GO" id="GO:0005667">
    <property type="term" value="C:transcription regulator complex"/>
    <property type="evidence" value="ECO:0007669"/>
    <property type="project" value="TreeGrafter"/>
</dbReference>
<dbReference type="GO" id="GO:0031490">
    <property type="term" value="F:chromatin DNA binding"/>
    <property type="evidence" value="ECO:0007669"/>
    <property type="project" value="TreeGrafter"/>
</dbReference>
<name>A0A8T2HER2_ARASU</name>
<dbReference type="PROSITE" id="PS50135">
    <property type="entry name" value="ZF_ZZ_2"/>
    <property type="match status" value="2"/>
</dbReference>
<keyword evidence="8" id="KW-0156">Chromatin regulator</keyword>
<dbReference type="InterPro" id="IPR019787">
    <property type="entry name" value="Znf_PHD-finger"/>
</dbReference>
<dbReference type="InterPro" id="IPR000197">
    <property type="entry name" value="Znf_TAZ"/>
</dbReference>
<dbReference type="InterPro" id="IPR019786">
    <property type="entry name" value="Zinc_finger_PHD-type_CS"/>
</dbReference>
<dbReference type="Pfam" id="PF13450">
    <property type="entry name" value="NAD_binding_8"/>
    <property type="match status" value="1"/>
</dbReference>
<comment type="caution">
    <text evidence="20">The sequence shown here is derived from an EMBL/GenBank/DDBJ whole genome shotgun (WGS) entry which is preliminary data.</text>
</comment>
<gene>
    <name evidence="20" type="ORF">ISN44_As01g047060</name>
</gene>
<proteinExistence type="predicted"/>
<dbReference type="GO" id="GO:0000123">
    <property type="term" value="C:histone acetyltransferase complex"/>
    <property type="evidence" value="ECO:0007669"/>
    <property type="project" value="TreeGrafter"/>
</dbReference>
<evidence type="ECO:0000313" key="21">
    <source>
        <dbReference type="Proteomes" id="UP000694251"/>
    </source>
</evidence>
<evidence type="ECO:0000259" key="18">
    <source>
        <dbReference type="PROSITE" id="PS50135"/>
    </source>
</evidence>
<evidence type="ECO:0000256" key="7">
    <source>
        <dbReference type="ARBA" id="ARBA00022833"/>
    </source>
</evidence>
<evidence type="ECO:0000256" key="8">
    <source>
        <dbReference type="ARBA" id="ARBA00022853"/>
    </source>
</evidence>
<reference evidence="20 21" key="1">
    <citation type="submission" date="2020-12" db="EMBL/GenBank/DDBJ databases">
        <title>Concerted genomic and epigenomic changes stabilize Arabidopsis allopolyploids.</title>
        <authorList>
            <person name="Chen Z."/>
        </authorList>
    </citation>
    <scope>NUCLEOTIDE SEQUENCE [LARGE SCALE GENOMIC DNA]</scope>
    <source>
        <strain evidence="20">As9502</strain>
        <tissue evidence="20">Leaf</tissue>
    </source>
</reference>
<dbReference type="InterPro" id="IPR013178">
    <property type="entry name" value="Histone_AcTrfase_Rtt109/CBP"/>
</dbReference>
<evidence type="ECO:0000256" key="4">
    <source>
        <dbReference type="ARBA" id="ARBA00022679"/>
    </source>
</evidence>
<dbReference type="Pfam" id="PF00569">
    <property type="entry name" value="ZZ"/>
    <property type="match status" value="1"/>
</dbReference>